<dbReference type="AlphaFoldDB" id="A0A835J421"/>
<accession>A0A835J421</accession>
<gene>
    <name evidence="1" type="ORF">SADUNF_Sadunf17G0006700</name>
</gene>
<evidence type="ECO:0000313" key="2">
    <source>
        <dbReference type="Proteomes" id="UP000657918"/>
    </source>
</evidence>
<dbReference type="Proteomes" id="UP000657918">
    <property type="component" value="Unassembled WGS sequence"/>
</dbReference>
<evidence type="ECO:0000313" key="1">
    <source>
        <dbReference type="EMBL" id="KAF9663133.1"/>
    </source>
</evidence>
<keyword evidence="2" id="KW-1185">Reference proteome</keyword>
<protein>
    <submittedName>
        <fullName evidence="1">Uncharacterized protein</fullName>
    </submittedName>
</protein>
<sequence>MIHPKISCNDDGATFIEYMSLVLQQQPGIDELEQLFPFSYGVDDSFDGVVDCTSIFPPRKVLSGLSSSVNVTEEIVRTYVGAFVGEENG</sequence>
<organism evidence="1 2">
    <name type="scientific">Salix dunnii</name>
    <dbReference type="NCBI Taxonomy" id="1413687"/>
    <lineage>
        <taxon>Eukaryota</taxon>
        <taxon>Viridiplantae</taxon>
        <taxon>Streptophyta</taxon>
        <taxon>Embryophyta</taxon>
        <taxon>Tracheophyta</taxon>
        <taxon>Spermatophyta</taxon>
        <taxon>Magnoliopsida</taxon>
        <taxon>eudicotyledons</taxon>
        <taxon>Gunneridae</taxon>
        <taxon>Pentapetalae</taxon>
        <taxon>rosids</taxon>
        <taxon>fabids</taxon>
        <taxon>Malpighiales</taxon>
        <taxon>Salicaceae</taxon>
        <taxon>Saliceae</taxon>
        <taxon>Salix</taxon>
    </lineage>
</organism>
<reference evidence="1 2" key="1">
    <citation type="submission" date="2020-10" db="EMBL/GenBank/DDBJ databases">
        <title>Plant Genome Project.</title>
        <authorList>
            <person name="Zhang R.-G."/>
        </authorList>
    </citation>
    <scope>NUCLEOTIDE SEQUENCE [LARGE SCALE GENOMIC DNA]</scope>
    <source>
        <strain evidence="1">FAFU-HL-1</strain>
        <tissue evidence="1">Leaf</tissue>
    </source>
</reference>
<name>A0A835J421_9ROSI</name>
<dbReference type="EMBL" id="JADGMS010000017">
    <property type="protein sequence ID" value="KAF9663133.1"/>
    <property type="molecule type" value="Genomic_DNA"/>
</dbReference>
<proteinExistence type="predicted"/>
<comment type="caution">
    <text evidence="1">The sequence shown here is derived from an EMBL/GenBank/DDBJ whole genome shotgun (WGS) entry which is preliminary data.</text>
</comment>